<sequence length="333" mass="36041">MNKALIAIDRSKSFRVYLTISTDLVQEAAKIHDTTPLASAGLGRVLTAAGLMGIMLKDDDNKLTLHFKGDGPARQILATAYGDGRVKGYISNPYVDLPLNDQGKLDVGGSLGVGDLTVVKDLGLKEPYTGTIALVDGEIADDLTAYFYISEQQNSSVALGVKVERDLSIGAAGGMIIQMLPDAQEGAVDALEKMIGAMPPLTTLISGLSGAFDPEIDRLAEAASADDSGQPAGETLQADAENQEASERLAALLQEIFKDVPEEYQPEILAEREIRWECDCSRERIESALLTIGRRDLTEIIEEDGEAELQCQFCCKKYHFNKDELVEILDRMG</sequence>
<comment type="similarity">
    <text evidence="6">Belongs to the HSP33 family.</text>
</comment>
<dbReference type="InterPro" id="IPR016153">
    <property type="entry name" value="Heat_shock_Hsp33_N"/>
</dbReference>
<dbReference type="PANTHER" id="PTHR30111">
    <property type="entry name" value="33 KDA CHAPERONIN"/>
    <property type="match status" value="1"/>
</dbReference>
<proteinExistence type="inferred from homology"/>
<evidence type="ECO:0000313" key="8">
    <source>
        <dbReference type="EMBL" id="MBC5999600.1"/>
    </source>
</evidence>
<comment type="PTM">
    <text evidence="6">Under oxidizing conditions two disulfide bonds are formed involving the reactive cysteines. Under reducing conditions zinc is bound to the reactive cysteines and the protein is inactive.</text>
</comment>
<comment type="caution">
    <text evidence="8">The sequence shown here is derived from an EMBL/GenBank/DDBJ whole genome shotgun (WGS) entry which is preliminary data.</text>
</comment>
<evidence type="ECO:0000256" key="3">
    <source>
        <dbReference type="ARBA" id="ARBA00023157"/>
    </source>
</evidence>
<feature type="disulfide bond" description="Redox-active" evidence="6">
    <location>
        <begin position="311"/>
        <end position="314"/>
    </location>
</feature>
<reference evidence="8" key="1">
    <citation type="submission" date="2020-08" db="EMBL/GenBank/DDBJ databases">
        <authorList>
            <person name="Liu C."/>
            <person name="Sun Q."/>
        </authorList>
    </citation>
    <scope>NUCLEOTIDE SEQUENCE</scope>
    <source>
        <strain evidence="8">BX16</strain>
    </source>
</reference>
<keyword evidence="1 6" id="KW-0963">Cytoplasm</keyword>
<dbReference type="SUPFAM" id="SSF118352">
    <property type="entry name" value="HSP33 redox switch-like"/>
    <property type="match status" value="1"/>
</dbReference>
<gene>
    <name evidence="6" type="primary">hslO</name>
    <name evidence="8" type="ORF">H8876_06270</name>
</gene>
<dbReference type="PIRSF" id="PIRSF005261">
    <property type="entry name" value="Heat_shock_Hsp33"/>
    <property type="match status" value="1"/>
</dbReference>
<accession>A0A923NG91</accession>
<evidence type="ECO:0000256" key="7">
    <source>
        <dbReference type="SAM" id="MobiDB-lite"/>
    </source>
</evidence>
<evidence type="ECO:0000256" key="1">
    <source>
        <dbReference type="ARBA" id="ARBA00022490"/>
    </source>
</evidence>
<dbReference type="RefSeq" id="WP_249287020.1">
    <property type="nucleotide sequence ID" value="NZ_JACRWC010000078.1"/>
</dbReference>
<evidence type="ECO:0000256" key="4">
    <source>
        <dbReference type="ARBA" id="ARBA00023186"/>
    </source>
</evidence>
<dbReference type="SUPFAM" id="SSF64397">
    <property type="entry name" value="Hsp33 domain"/>
    <property type="match status" value="1"/>
</dbReference>
<dbReference type="InterPro" id="IPR016154">
    <property type="entry name" value="Heat_shock_Hsp33_C"/>
</dbReference>
<dbReference type="PANTHER" id="PTHR30111:SF1">
    <property type="entry name" value="33 KDA CHAPERONIN"/>
    <property type="match status" value="1"/>
</dbReference>
<dbReference type="HAMAP" id="MF_00117">
    <property type="entry name" value="HslO"/>
    <property type="match status" value="1"/>
</dbReference>
<dbReference type="GO" id="GO:0005737">
    <property type="term" value="C:cytoplasm"/>
    <property type="evidence" value="ECO:0007669"/>
    <property type="project" value="UniProtKB-SubCell"/>
</dbReference>
<keyword evidence="3 6" id="KW-1015">Disulfide bond</keyword>
<keyword evidence="4 6" id="KW-0143">Chaperone</keyword>
<evidence type="ECO:0000256" key="5">
    <source>
        <dbReference type="ARBA" id="ARBA00023284"/>
    </source>
</evidence>
<keyword evidence="2 6" id="KW-0862">Zinc</keyword>
<dbReference type="GO" id="GO:0042026">
    <property type="term" value="P:protein refolding"/>
    <property type="evidence" value="ECO:0007669"/>
    <property type="project" value="TreeGrafter"/>
</dbReference>
<dbReference type="EMBL" id="JACRWC010000078">
    <property type="protein sequence ID" value="MBC5999600.1"/>
    <property type="molecule type" value="Genomic_DNA"/>
</dbReference>
<keyword evidence="9" id="KW-1185">Reference proteome</keyword>
<evidence type="ECO:0000256" key="2">
    <source>
        <dbReference type="ARBA" id="ARBA00022833"/>
    </source>
</evidence>
<organism evidence="8 9">
    <name type="scientific">Lentihominibacter faecis</name>
    <dbReference type="NCBI Taxonomy" id="2764712"/>
    <lineage>
        <taxon>Bacteria</taxon>
        <taxon>Bacillati</taxon>
        <taxon>Bacillota</taxon>
        <taxon>Clostridia</taxon>
        <taxon>Peptostreptococcales</taxon>
        <taxon>Anaerovoracaceae</taxon>
        <taxon>Lentihominibacter</taxon>
    </lineage>
</organism>
<dbReference type="GO" id="GO:0044183">
    <property type="term" value="F:protein folding chaperone"/>
    <property type="evidence" value="ECO:0007669"/>
    <property type="project" value="TreeGrafter"/>
</dbReference>
<name>A0A923NG91_9FIRM</name>
<dbReference type="CDD" id="cd00498">
    <property type="entry name" value="Hsp33"/>
    <property type="match status" value="1"/>
</dbReference>
<protein>
    <recommendedName>
        <fullName evidence="6">33 kDa chaperonin</fullName>
    </recommendedName>
    <alternativeName>
        <fullName evidence="6">Heat shock protein 33 homolog</fullName>
        <shortName evidence="6">HSP33</shortName>
    </alternativeName>
</protein>
<dbReference type="Gene3D" id="3.55.30.10">
    <property type="entry name" value="Hsp33 domain"/>
    <property type="match status" value="1"/>
</dbReference>
<dbReference type="AlphaFoldDB" id="A0A923NG91"/>
<dbReference type="InterPro" id="IPR000397">
    <property type="entry name" value="Heat_shock_Hsp33"/>
</dbReference>
<comment type="function">
    <text evidence="6">Redox regulated molecular chaperone. Protects both thermally unfolding and oxidatively damaged proteins from irreversible aggregation. Plays an important role in the bacterial defense system toward oxidative stress.</text>
</comment>
<feature type="disulfide bond" description="Redox-active" evidence="6">
    <location>
        <begin position="278"/>
        <end position="280"/>
    </location>
</feature>
<feature type="region of interest" description="Disordered" evidence="7">
    <location>
        <begin position="222"/>
        <end position="241"/>
    </location>
</feature>
<dbReference type="Proteomes" id="UP000644115">
    <property type="component" value="Unassembled WGS sequence"/>
</dbReference>
<evidence type="ECO:0000313" key="9">
    <source>
        <dbReference type="Proteomes" id="UP000644115"/>
    </source>
</evidence>
<dbReference type="GO" id="GO:0051082">
    <property type="term" value="F:unfolded protein binding"/>
    <property type="evidence" value="ECO:0007669"/>
    <property type="project" value="UniProtKB-UniRule"/>
</dbReference>
<dbReference type="Gene3D" id="3.90.1280.10">
    <property type="entry name" value="HSP33 redox switch-like"/>
    <property type="match status" value="1"/>
</dbReference>
<dbReference type="Pfam" id="PF01430">
    <property type="entry name" value="HSP33"/>
    <property type="match status" value="2"/>
</dbReference>
<comment type="subcellular location">
    <subcellularLocation>
        <location evidence="6">Cytoplasm</location>
    </subcellularLocation>
</comment>
<evidence type="ECO:0000256" key="6">
    <source>
        <dbReference type="HAMAP-Rule" id="MF_00117"/>
    </source>
</evidence>
<keyword evidence="5 6" id="KW-0676">Redox-active center</keyword>